<dbReference type="PRINTS" id="PR00504">
    <property type="entry name" value="CHROMODOMAIN"/>
</dbReference>
<dbReference type="SMART" id="SM00298">
    <property type="entry name" value="CHROMO"/>
    <property type="match status" value="2"/>
</dbReference>
<comment type="subcellular location">
    <subcellularLocation>
        <location evidence="1">Nucleus</location>
    </subcellularLocation>
</comment>
<dbReference type="WBParaSite" id="PTRK_0001245400.1">
    <property type="protein sequence ID" value="PTRK_0001245400.1"/>
    <property type="gene ID" value="PTRK_0001245400"/>
</dbReference>
<accession>A0A0N4ZV43</accession>
<reference evidence="6" key="1">
    <citation type="submission" date="2017-02" db="UniProtKB">
        <authorList>
            <consortium name="WormBaseParasite"/>
        </authorList>
    </citation>
    <scope>IDENTIFICATION</scope>
</reference>
<keyword evidence="5" id="KW-1185">Reference proteome</keyword>
<dbReference type="InterPro" id="IPR017984">
    <property type="entry name" value="Chromo_dom_subgr"/>
</dbReference>
<dbReference type="InterPro" id="IPR000953">
    <property type="entry name" value="Chromo/chromo_shadow_dom"/>
</dbReference>
<evidence type="ECO:0000313" key="5">
    <source>
        <dbReference type="Proteomes" id="UP000038045"/>
    </source>
</evidence>
<dbReference type="GO" id="GO:0005634">
    <property type="term" value="C:nucleus"/>
    <property type="evidence" value="ECO:0007669"/>
    <property type="project" value="UniProtKB-SubCell"/>
</dbReference>
<feature type="region of interest" description="Disordered" evidence="3">
    <location>
        <begin position="143"/>
        <end position="176"/>
    </location>
</feature>
<dbReference type="Gene3D" id="2.40.50.40">
    <property type="match status" value="2"/>
</dbReference>
<evidence type="ECO:0000256" key="1">
    <source>
        <dbReference type="ARBA" id="ARBA00004123"/>
    </source>
</evidence>
<proteinExistence type="predicted"/>
<dbReference type="Pfam" id="PF00385">
    <property type="entry name" value="Chromo"/>
    <property type="match status" value="1"/>
</dbReference>
<dbReference type="CDD" id="cd00024">
    <property type="entry name" value="CD_CSD"/>
    <property type="match status" value="1"/>
</dbReference>
<name>A0A0N4ZV43_PARTI</name>
<evidence type="ECO:0000313" key="6">
    <source>
        <dbReference type="WBParaSite" id="PTRK_0001245400.1"/>
    </source>
</evidence>
<keyword evidence="2" id="KW-0539">Nucleus</keyword>
<dbReference type="InterPro" id="IPR016197">
    <property type="entry name" value="Chromo-like_dom_sf"/>
</dbReference>
<dbReference type="PROSITE" id="PS00598">
    <property type="entry name" value="CHROMO_1"/>
    <property type="match status" value="1"/>
</dbReference>
<dbReference type="PANTHER" id="PTHR22812">
    <property type="entry name" value="CHROMOBOX PROTEIN"/>
    <property type="match status" value="1"/>
</dbReference>
<dbReference type="SUPFAM" id="SSF54160">
    <property type="entry name" value="Chromo domain-like"/>
    <property type="match status" value="2"/>
</dbReference>
<feature type="domain" description="Chromo" evidence="4">
    <location>
        <begin position="17"/>
        <end position="55"/>
    </location>
</feature>
<sequence length="321" mass="37762">MPKREVPVILNEGEKEYDVEDIVGRRIDRKGKVMYEIKWKGYSSSENTWEPKKNLNPSLVKKYENCRASGKKFQVFSDSDDESESGKVLTILDKKMRGCIAFYSVQYENELEPQWDKTLISEFENNNLNKDWSTMNVEPPFTRKRSISSTKKRLYGSSKMESKKKRRSYSSESSLDNDCFDDKSYAIEKIIDHTIINGVKRYRVRWENYGSENDSWLTLSDFDDENFVWKYEKKCAKKITKARNSSENTFLGDLIEKAKTKNSYRKEDISFVISKIYDSEKNPFYLTQLTSKDLVCIHPDNIPIELENQVLQVDKYNLNNK</sequence>
<dbReference type="Proteomes" id="UP000038045">
    <property type="component" value="Unplaced"/>
</dbReference>
<organism evidence="5 6">
    <name type="scientific">Parastrongyloides trichosuri</name>
    <name type="common">Possum-specific nematode worm</name>
    <dbReference type="NCBI Taxonomy" id="131310"/>
    <lineage>
        <taxon>Eukaryota</taxon>
        <taxon>Metazoa</taxon>
        <taxon>Ecdysozoa</taxon>
        <taxon>Nematoda</taxon>
        <taxon>Chromadorea</taxon>
        <taxon>Rhabditida</taxon>
        <taxon>Tylenchina</taxon>
        <taxon>Panagrolaimomorpha</taxon>
        <taxon>Strongyloidoidea</taxon>
        <taxon>Strongyloididae</taxon>
        <taxon>Parastrongyloides</taxon>
    </lineage>
</organism>
<feature type="compositionally biased region" description="Basic residues" evidence="3">
    <location>
        <begin position="143"/>
        <end position="154"/>
    </location>
</feature>
<dbReference type="STRING" id="131310.A0A0N4ZV43"/>
<dbReference type="InterPro" id="IPR051219">
    <property type="entry name" value="Heterochromatin_chromo-domain"/>
</dbReference>
<dbReference type="AlphaFoldDB" id="A0A0N4ZV43"/>
<dbReference type="InterPro" id="IPR023780">
    <property type="entry name" value="Chromo_domain"/>
</dbReference>
<evidence type="ECO:0000256" key="2">
    <source>
        <dbReference type="ARBA" id="ARBA00023242"/>
    </source>
</evidence>
<dbReference type="PROSITE" id="PS50013">
    <property type="entry name" value="CHROMO_2"/>
    <property type="match status" value="2"/>
</dbReference>
<protein>
    <submittedName>
        <fullName evidence="6">Chromo domain-containing protein</fullName>
    </submittedName>
</protein>
<dbReference type="InterPro" id="IPR023779">
    <property type="entry name" value="Chromodomain_CS"/>
</dbReference>
<evidence type="ECO:0000259" key="4">
    <source>
        <dbReference type="PROSITE" id="PS50013"/>
    </source>
</evidence>
<feature type="domain" description="Chromo" evidence="4">
    <location>
        <begin position="185"/>
        <end position="243"/>
    </location>
</feature>
<evidence type="ECO:0000256" key="3">
    <source>
        <dbReference type="SAM" id="MobiDB-lite"/>
    </source>
</evidence>